<dbReference type="PANTHER" id="PTHR10701">
    <property type="entry name" value="SMALL NUCLEAR RIBONUCLEOPROTEIN-ASSOCIATED PROTEIN B AND N"/>
    <property type="match status" value="1"/>
</dbReference>
<dbReference type="InterPro" id="IPR001163">
    <property type="entry name" value="Sm_dom_euk/arc"/>
</dbReference>
<feature type="domain" description="Sm" evidence="3">
    <location>
        <begin position="39"/>
        <end position="105"/>
    </location>
</feature>
<proteinExistence type="inferred from homology"/>
<dbReference type="AlphaFoldDB" id="A0A9Q0RW81"/>
<keyword evidence="5" id="KW-1185">Reference proteome</keyword>
<dbReference type="InterPro" id="IPR010920">
    <property type="entry name" value="LSM_dom_sf"/>
</dbReference>
<comment type="similarity">
    <text evidence="1">Belongs to the snRNP Sm proteins family.</text>
</comment>
<dbReference type="PANTHER" id="PTHR10701:SF5">
    <property type="entry name" value="N-ALPHA-ACETYLTRANSFERASE 38, NATC AUXILIARY SUBUNIT"/>
    <property type="match status" value="1"/>
</dbReference>
<dbReference type="InterPro" id="IPR050914">
    <property type="entry name" value="snRNP_SmB/NAA38-like"/>
</dbReference>
<protein>
    <submittedName>
        <fullName evidence="4">N-alpha-acetyltransferase 38, NatC auxiliary subunit</fullName>
    </submittedName>
</protein>
<feature type="compositionally biased region" description="Polar residues" evidence="2">
    <location>
        <begin position="20"/>
        <end position="29"/>
    </location>
</feature>
<dbReference type="EMBL" id="WJQU01000004">
    <property type="protein sequence ID" value="KAJ6634603.1"/>
    <property type="molecule type" value="Genomic_DNA"/>
</dbReference>
<evidence type="ECO:0000313" key="5">
    <source>
        <dbReference type="Proteomes" id="UP001151699"/>
    </source>
</evidence>
<organism evidence="4 5">
    <name type="scientific">Pseudolycoriella hygida</name>
    <dbReference type="NCBI Taxonomy" id="35572"/>
    <lineage>
        <taxon>Eukaryota</taxon>
        <taxon>Metazoa</taxon>
        <taxon>Ecdysozoa</taxon>
        <taxon>Arthropoda</taxon>
        <taxon>Hexapoda</taxon>
        <taxon>Insecta</taxon>
        <taxon>Pterygota</taxon>
        <taxon>Neoptera</taxon>
        <taxon>Endopterygota</taxon>
        <taxon>Diptera</taxon>
        <taxon>Nematocera</taxon>
        <taxon>Sciaroidea</taxon>
        <taxon>Sciaridae</taxon>
        <taxon>Pseudolycoriella</taxon>
    </lineage>
</organism>
<dbReference type="SUPFAM" id="SSF50182">
    <property type="entry name" value="Sm-like ribonucleoproteins"/>
    <property type="match status" value="1"/>
</dbReference>
<dbReference type="InterPro" id="IPR034110">
    <property type="entry name" value="LSMD1_Sm"/>
</dbReference>
<dbReference type="Proteomes" id="UP001151699">
    <property type="component" value="Chromosome C"/>
</dbReference>
<sequence>MLSSSDSDSSHVGGFKRQSENATTSTQGTVKAENTPGREKLRSWLYSIFRIVLSDKRILVGTFLCTDSAANVILGMCTEDTEKGGEERMLGLVMVPGRHIVSMERDETSFQAKMQRTVKPPNEESQSTDIL</sequence>
<accession>A0A9Q0RW81</accession>
<name>A0A9Q0RW81_9DIPT</name>
<comment type="caution">
    <text evidence="4">The sequence shown here is derived from an EMBL/GenBank/DDBJ whole genome shotgun (WGS) entry which is preliminary data.</text>
</comment>
<evidence type="ECO:0000256" key="2">
    <source>
        <dbReference type="SAM" id="MobiDB-lite"/>
    </source>
</evidence>
<gene>
    <name evidence="4" type="primary">naa38</name>
    <name evidence="4" type="ORF">Bhyg_13177</name>
</gene>
<dbReference type="SMART" id="SM00651">
    <property type="entry name" value="Sm"/>
    <property type="match status" value="1"/>
</dbReference>
<evidence type="ECO:0000256" key="1">
    <source>
        <dbReference type="ARBA" id="ARBA00006850"/>
    </source>
</evidence>
<evidence type="ECO:0000313" key="4">
    <source>
        <dbReference type="EMBL" id="KAJ6634603.1"/>
    </source>
</evidence>
<reference evidence="4" key="1">
    <citation type="submission" date="2022-07" db="EMBL/GenBank/DDBJ databases">
        <authorList>
            <person name="Trinca V."/>
            <person name="Uliana J.V.C."/>
            <person name="Torres T.T."/>
            <person name="Ward R.J."/>
            <person name="Monesi N."/>
        </authorList>
    </citation>
    <scope>NUCLEOTIDE SEQUENCE</scope>
    <source>
        <strain evidence="4">HSMRA1968</strain>
        <tissue evidence="4">Whole embryos</tissue>
    </source>
</reference>
<feature type="region of interest" description="Disordered" evidence="2">
    <location>
        <begin position="1"/>
        <end position="36"/>
    </location>
</feature>
<dbReference type="Pfam" id="PF01423">
    <property type="entry name" value="LSM"/>
    <property type="match status" value="1"/>
</dbReference>
<evidence type="ECO:0000259" key="3">
    <source>
        <dbReference type="SMART" id="SM00651"/>
    </source>
</evidence>
<dbReference type="GO" id="GO:0031417">
    <property type="term" value="C:NatC complex"/>
    <property type="evidence" value="ECO:0007669"/>
    <property type="project" value="InterPro"/>
</dbReference>
<dbReference type="OrthoDB" id="368909at2759"/>
<feature type="region of interest" description="Disordered" evidence="2">
    <location>
        <begin position="108"/>
        <end position="131"/>
    </location>
</feature>
<dbReference type="Gene3D" id="2.30.30.100">
    <property type="match status" value="1"/>
</dbReference>
<dbReference type="CDD" id="cd06168">
    <property type="entry name" value="LSMD1"/>
    <property type="match status" value="1"/>
</dbReference>